<dbReference type="RefSeq" id="WP_378478741.1">
    <property type="nucleotide sequence ID" value="NZ_JBHUIW010000018.1"/>
</dbReference>
<dbReference type="EMBL" id="JBHUIW010000018">
    <property type="protein sequence ID" value="MFD2183585.1"/>
    <property type="molecule type" value="Genomic_DNA"/>
</dbReference>
<proteinExistence type="predicted"/>
<organism evidence="2 3">
    <name type="scientific">Rhodoplanes azumiensis</name>
    <dbReference type="NCBI Taxonomy" id="1897628"/>
    <lineage>
        <taxon>Bacteria</taxon>
        <taxon>Pseudomonadati</taxon>
        <taxon>Pseudomonadota</taxon>
        <taxon>Alphaproteobacteria</taxon>
        <taxon>Hyphomicrobiales</taxon>
        <taxon>Nitrobacteraceae</taxon>
        <taxon>Rhodoplanes</taxon>
    </lineage>
</organism>
<dbReference type="CDD" id="cd00093">
    <property type="entry name" value="HTH_XRE"/>
    <property type="match status" value="1"/>
</dbReference>
<evidence type="ECO:0000313" key="2">
    <source>
        <dbReference type="EMBL" id="MFD2183585.1"/>
    </source>
</evidence>
<dbReference type="PROSITE" id="PS50943">
    <property type="entry name" value="HTH_CROC1"/>
    <property type="match status" value="1"/>
</dbReference>
<comment type="caution">
    <text evidence="2">The sequence shown here is derived from an EMBL/GenBank/DDBJ whole genome shotgun (WGS) entry which is preliminary data.</text>
</comment>
<sequence length="176" mass="19717">MFKPDRDTSDQRVAERIRVLMKRRDVTIRELSEKSGLPYRTVQNYLTGKVSLPIAFIVKCCDVLCIEADLLLFGGLDLDSISLKGALEDVLGEEVTSLLHIDQNRKVTVRSIGEEVHSPGDAARSLRGTILIFLAEYVREKYLDIRTEQAWLGKGSISPGDADNERLARAGLFPRD</sequence>
<dbReference type="Proteomes" id="UP001597314">
    <property type="component" value="Unassembled WGS sequence"/>
</dbReference>
<dbReference type="Gene3D" id="1.10.260.40">
    <property type="entry name" value="lambda repressor-like DNA-binding domains"/>
    <property type="match status" value="1"/>
</dbReference>
<evidence type="ECO:0000259" key="1">
    <source>
        <dbReference type="PROSITE" id="PS50943"/>
    </source>
</evidence>
<dbReference type="SUPFAM" id="SSF47413">
    <property type="entry name" value="lambda repressor-like DNA-binding domains"/>
    <property type="match status" value="1"/>
</dbReference>
<dbReference type="Pfam" id="PF13443">
    <property type="entry name" value="HTH_26"/>
    <property type="match status" value="1"/>
</dbReference>
<name>A0ABW5AN30_9BRAD</name>
<evidence type="ECO:0000313" key="3">
    <source>
        <dbReference type="Proteomes" id="UP001597314"/>
    </source>
</evidence>
<reference evidence="3" key="1">
    <citation type="journal article" date="2019" name="Int. J. Syst. Evol. Microbiol.">
        <title>The Global Catalogue of Microorganisms (GCM) 10K type strain sequencing project: providing services to taxonomists for standard genome sequencing and annotation.</title>
        <authorList>
            <consortium name="The Broad Institute Genomics Platform"/>
            <consortium name="The Broad Institute Genome Sequencing Center for Infectious Disease"/>
            <person name="Wu L."/>
            <person name="Ma J."/>
        </authorList>
    </citation>
    <scope>NUCLEOTIDE SEQUENCE [LARGE SCALE GENOMIC DNA]</scope>
    <source>
        <strain evidence="3">CGMCC 1.6774</strain>
    </source>
</reference>
<dbReference type="InterPro" id="IPR001387">
    <property type="entry name" value="Cro/C1-type_HTH"/>
</dbReference>
<protein>
    <submittedName>
        <fullName evidence="2">Helix-turn-helix domain-containing protein</fullName>
    </submittedName>
</protein>
<keyword evidence="3" id="KW-1185">Reference proteome</keyword>
<dbReference type="InterPro" id="IPR010982">
    <property type="entry name" value="Lambda_DNA-bd_dom_sf"/>
</dbReference>
<accession>A0ABW5AN30</accession>
<feature type="domain" description="HTH cro/C1-type" evidence="1">
    <location>
        <begin position="17"/>
        <end position="71"/>
    </location>
</feature>
<dbReference type="SMART" id="SM00530">
    <property type="entry name" value="HTH_XRE"/>
    <property type="match status" value="1"/>
</dbReference>
<gene>
    <name evidence="2" type="ORF">ACFSOX_15625</name>
</gene>